<organism evidence="4 5">
    <name type="scientific">Rhipicephalus microplus</name>
    <name type="common">Cattle tick</name>
    <name type="synonym">Boophilus microplus</name>
    <dbReference type="NCBI Taxonomy" id="6941"/>
    <lineage>
        <taxon>Eukaryota</taxon>
        <taxon>Metazoa</taxon>
        <taxon>Ecdysozoa</taxon>
        <taxon>Arthropoda</taxon>
        <taxon>Chelicerata</taxon>
        <taxon>Arachnida</taxon>
        <taxon>Acari</taxon>
        <taxon>Parasitiformes</taxon>
        <taxon>Ixodida</taxon>
        <taxon>Ixodoidea</taxon>
        <taxon>Ixodidae</taxon>
        <taxon>Rhipicephalinae</taxon>
        <taxon>Rhipicephalus</taxon>
        <taxon>Boophilus</taxon>
    </lineage>
</organism>
<dbReference type="Proteomes" id="UP000821866">
    <property type="component" value="Unassembled WGS sequence"/>
</dbReference>
<evidence type="ECO:0000313" key="4">
    <source>
        <dbReference type="EMBL" id="KAH8024619.1"/>
    </source>
</evidence>
<reference evidence="4" key="1">
    <citation type="journal article" date="2020" name="Cell">
        <title>Large-Scale Comparative Analyses of Tick Genomes Elucidate Their Genetic Diversity and Vector Capacities.</title>
        <authorList>
            <consortium name="Tick Genome and Microbiome Consortium (TIGMIC)"/>
            <person name="Jia N."/>
            <person name="Wang J."/>
            <person name="Shi W."/>
            <person name="Du L."/>
            <person name="Sun Y."/>
            <person name="Zhan W."/>
            <person name="Jiang J.F."/>
            <person name="Wang Q."/>
            <person name="Zhang B."/>
            <person name="Ji P."/>
            <person name="Bell-Sakyi L."/>
            <person name="Cui X.M."/>
            <person name="Yuan T.T."/>
            <person name="Jiang B.G."/>
            <person name="Yang W.F."/>
            <person name="Lam T.T."/>
            <person name="Chang Q.C."/>
            <person name="Ding S.J."/>
            <person name="Wang X.J."/>
            <person name="Zhu J.G."/>
            <person name="Ruan X.D."/>
            <person name="Zhao L."/>
            <person name="Wei J.T."/>
            <person name="Ye R.Z."/>
            <person name="Que T.C."/>
            <person name="Du C.H."/>
            <person name="Zhou Y.H."/>
            <person name="Cheng J.X."/>
            <person name="Dai P.F."/>
            <person name="Guo W.B."/>
            <person name="Han X.H."/>
            <person name="Huang E.J."/>
            <person name="Li L.F."/>
            <person name="Wei W."/>
            <person name="Gao Y.C."/>
            <person name="Liu J.Z."/>
            <person name="Shao H.Z."/>
            <person name="Wang X."/>
            <person name="Wang C.C."/>
            <person name="Yang T.C."/>
            <person name="Huo Q.B."/>
            <person name="Li W."/>
            <person name="Chen H.Y."/>
            <person name="Chen S.E."/>
            <person name="Zhou L.G."/>
            <person name="Ni X.B."/>
            <person name="Tian J.H."/>
            <person name="Sheng Y."/>
            <person name="Liu T."/>
            <person name="Pan Y.S."/>
            <person name="Xia L.Y."/>
            <person name="Li J."/>
            <person name="Zhao F."/>
            <person name="Cao W.C."/>
        </authorList>
    </citation>
    <scope>NUCLEOTIDE SEQUENCE</scope>
    <source>
        <strain evidence="4">Rmic-2018</strain>
    </source>
</reference>
<accession>A0A9J6DR84</accession>
<gene>
    <name evidence="4" type="ORF">HPB51_000059</name>
</gene>
<feature type="compositionally biased region" description="Basic residues" evidence="1">
    <location>
        <begin position="122"/>
        <end position="137"/>
    </location>
</feature>
<keyword evidence="3" id="KW-0732">Signal</keyword>
<feature type="signal peptide" evidence="3">
    <location>
        <begin position="1"/>
        <end position="22"/>
    </location>
</feature>
<evidence type="ECO:0000256" key="3">
    <source>
        <dbReference type="SAM" id="SignalP"/>
    </source>
</evidence>
<feature type="transmembrane region" description="Helical" evidence="2">
    <location>
        <begin position="49"/>
        <end position="71"/>
    </location>
</feature>
<keyword evidence="5" id="KW-1185">Reference proteome</keyword>
<dbReference type="AlphaFoldDB" id="A0A9J6DR84"/>
<keyword evidence="2" id="KW-1133">Transmembrane helix</keyword>
<feature type="chain" id="PRO_5039944724" evidence="3">
    <location>
        <begin position="23"/>
        <end position="595"/>
    </location>
</feature>
<name>A0A9J6DR84_RHIMP</name>
<proteinExistence type="predicted"/>
<feature type="compositionally biased region" description="Low complexity" evidence="1">
    <location>
        <begin position="140"/>
        <end position="151"/>
    </location>
</feature>
<comment type="caution">
    <text evidence="4">The sequence shown here is derived from an EMBL/GenBank/DDBJ whole genome shotgun (WGS) entry which is preliminary data.</text>
</comment>
<protein>
    <submittedName>
        <fullName evidence="4">Uncharacterized protein</fullName>
    </submittedName>
</protein>
<feature type="region of interest" description="Disordered" evidence="1">
    <location>
        <begin position="81"/>
        <end position="205"/>
    </location>
</feature>
<dbReference type="EMBL" id="JABSTU010000007">
    <property type="protein sequence ID" value="KAH8024619.1"/>
    <property type="molecule type" value="Genomic_DNA"/>
</dbReference>
<evidence type="ECO:0000256" key="2">
    <source>
        <dbReference type="SAM" id="Phobius"/>
    </source>
</evidence>
<keyword evidence="2" id="KW-0472">Membrane</keyword>
<reference evidence="4" key="2">
    <citation type="submission" date="2021-09" db="EMBL/GenBank/DDBJ databases">
        <authorList>
            <person name="Jia N."/>
            <person name="Wang J."/>
            <person name="Shi W."/>
            <person name="Du L."/>
            <person name="Sun Y."/>
            <person name="Zhan W."/>
            <person name="Jiang J."/>
            <person name="Wang Q."/>
            <person name="Zhang B."/>
            <person name="Ji P."/>
            <person name="Sakyi L.B."/>
            <person name="Cui X."/>
            <person name="Yuan T."/>
            <person name="Jiang B."/>
            <person name="Yang W."/>
            <person name="Lam T.T.-Y."/>
            <person name="Chang Q."/>
            <person name="Ding S."/>
            <person name="Wang X."/>
            <person name="Zhu J."/>
            <person name="Ruan X."/>
            <person name="Zhao L."/>
            <person name="Wei J."/>
            <person name="Que T."/>
            <person name="Du C."/>
            <person name="Cheng J."/>
            <person name="Dai P."/>
            <person name="Han X."/>
            <person name="Huang E."/>
            <person name="Gao Y."/>
            <person name="Liu J."/>
            <person name="Shao H."/>
            <person name="Ye R."/>
            <person name="Li L."/>
            <person name="Wei W."/>
            <person name="Wang X."/>
            <person name="Wang C."/>
            <person name="Huo Q."/>
            <person name="Li W."/>
            <person name="Guo W."/>
            <person name="Chen H."/>
            <person name="Chen S."/>
            <person name="Zhou L."/>
            <person name="Zhou L."/>
            <person name="Ni X."/>
            <person name="Tian J."/>
            <person name="Zhou Y."/>
            <person name="Sheng Y."/>
            <person name="Liu T."/>
            <person name="Pan Y."/>
            <person name="Xia L."/>
            <person name="Li J."/>
            <person name="Zhao F."/>
            <person name="Cao W."/>
        </authorList>
    </citation>
    <scope>NUCLEOTIDE SEQUENCE</scope>
    <source>
        <strain evidence="4">Rmic-2018</strain>
        <tissue evidence="4">Larvae</tissue>
    </source>
</reference>
<keyword evidence="2" id="KW-0812">Transmembrane</keyword>
<evidence type="ECO:0000256" key="1">
    <source>
        <dbReference type="SAM" id="MobiDB-lite"/>
    </source>
</evidence>
<feature type="compositionally biased region" description="Low complexity" evidence="1">
    <location>
        <begin position="90"/>
        <end position="104"/>
    </location>
</feature>
<evidence type="ECO:0000313" key="5">
    <source>
        <dbReference type="Proteomes" id="UP000821866"/>
    </source>
</evidence>
<sequence>MTTPRLTLAALALADLWHLAPSAIGVTSSARISMSSTASEEPEAGNPTTTYLMIGGGVALAVVVVVVLFFLSGFGGGGGKNPQSGALKDAAAASPTTTSTTKPAPKGPKGKGGRAGAANPGRRGHRGVVRRGAKRTNGHSTSDGSTTGGTDRPAEHTNMDATSTDESAGNGGRITGAHAIGSGHVINRKSTSTTPSGRERKKAPVTNSNPLVCVFGNRTDWKMHFPEDGLCDLIFYDSLYVQRGNTFLAGKNFTADLRRWLAAVQEYNVTEPGVSVTSMSVEKARHDLSNTKANATFRQLRASGVRHYGVLDFVPTNLTEERYVQTVLRLFAKLRNVHARHVPKGKKIKQYFGVGVAYVKHADDEVYTAIEKATSNGELQLVILRTHLGSRDDANRGDCRITGSTVWGEPVAEQHPSIASTLHYLQQRRSSFGESTLLLISVSLAGRWYASLEGGSGKDAYAVGAKCKPFEPGTGLEELGSRITACTEQHYAAHVTRDKEHEVMSTYDGSAGLAFVFDSELTLYAKASVCKARNALEDVGPVGLAVYDAEFDDWSNSCRSWNKLGNYTLTRAARKTVDAIENAKHAQLDCATLPK</sequence>